<name>A0A9D4DAX1_DREPO</name>
<sequence>MEVTDKANNSIFTRRFALYDNESSVTADPLSAHGLRATSAASETGYRWQTDTKCENTINDFVTFLCLGNTEVVGSVL</sequence>
<keyword evidence="2" id="KW-1185">Reference proteome</keyword>
<dbReference type="EMBL" id="JAIWYP010000011">
    <property type="protein sequence ID" value="KAH3741735.1"/>
    <property type="molecule type" value="Genomic_DNA"/>
</dbReference>
<gene>
    <name evidence="1" type="ORF">DPMN_048460</name>
</gene>
<accession>A0A9D4DAX1</accession>
<reference evidence="1" key="1">
    <citation type="journal article" date="2019" name="bioRxiv">
        <title>The Genome of the Zebra Mussel, Dreissena polymorpha: A Resource for Invasive Species Research.</title>
        <authorList>
            <person name="McCartney M.A."/>
            <person name="Auch B."/>
            <person name="Kono T."/>
            <person name="Mallez S."/>
            <person name="Zhang Y."/>
            <person name="Obille A."/>
            <person name="Becker A."/>
            <person name="Abrahante J.E."/>
            <person name="Garbe J."/>
            <person name="Badalamenti J.P."/>
            <person name="Herman A."/>
            <person name="Mangelson H."/>
            <person name="Liachko I."/>
            <person name="Sullivan S."/>
            <person name="Sone E.D."/>
            <person name="Koren S."/>
            <person name="Silverstein K.A.T."/>
            <person name="Beckman K.B."/>
            <person name="Gohl D.M."/>
        </authorList>
    </citation>
    <scope>NUCLEOTIDE SEQUENCE</scope>
    <source>
        <strain evidence="1">Duluth1</strain>
        <tissue evidence="1">Whole animal</tissue>
    </source>
</reference>
<organism evidence="1 2">
    <name type="scientific">Dreissena polymorpha</name>
    <name type="common">Zebra mussel</name>
    <name type="synonym">Mytilus polymorpha</name>
    <dbReference type="NCBI Taxonomy" id="45954"/>
    <lineage>
        <taxon>Eukaryota</taxon>
        <taxon>Metazoa</taxon>
        <taxon>Spiralia</taxon>
        <taxon>Lophotrochozoa</taxon>
        <taxon>Mollusca</taxon>
        <taxon>Bivalvia</taxon>
        <taxon>Autobranchia</taxon>
        <taxon>Heteroconchia</taxon>
        <taxon>Euheterodonta</taxon>
        <taxon>Imparidentia</taxon>
        <taxon>Neoheterodontei</taxon>
        <taxon>Myida</taxon>
        <taxon>Dreissenoidea</taxon>
        <taxon>Dreissenidae</taxon>
        <taxon>Dreissena</taxon>
    </lineage>
</organism>
<evidence type="ECO:0000313" key="2">
    <source>
        <dbReference type="Proteomes" id="UP000828390"/>
    </source>
</evidence>
<proteinExistence type="predicted"/>
<reference evidence="1" key="2">
    <citation type="submission" date="2020-11" db="EMBL/GenBank/DDBJ databases">
        <authorList>
            <person name="McCartney M.A."/>
            <person name="Auch B."/>
            <person name="Kono T."/>
            <person name="Mallez S."/>
            <person name="Becker A."/>
            <person name="Gohl D.M."/>
            <person name="Silverstein K.A.T."/>
            <person name="Koren S."/>
            <person name="Bechman K.B."/>
            <person name="Herman A."/>
            <person name="Abrahante J.E."/>
            <person name="Garbe J."/>
        </authorList>
    </citation>
    <scope>NUCLEOTIDE SEQUENCE</scope>
    <source>
        <strain evidence="1">Duluth1</strain>
        <tissue evidence="1">Whole animal</tissue>
    </source>
</reference>
<evidence type="ECO:0000313" key="1">
    <source>
        <dbReference type="EMBL" id="KAH3741735.1"/>
    </source>
</evidence>
<comment type="caution">
    <text evidence="1">The sequence shown here is derived from an EMBL/GenBank/DDBJ whole genome shotgun (WGS) entry which is preliminary data.</text>
</comment>
<dbReference type="Proteomes" id="UP000828390">
    <property type="component" value="Unassembled WGS sequence"/>
</dbReference>
<dbReference type="AlphaFoldDB" id="A0A9D4DAX1"/>
<protein>
    <submittedName>
        <fullName evidence="1">Uncharacterized protein</fullName>
    </submittedName>
</protein>